<name>A0A4V6A599_STECR</name>
<keyword evidence="4" id="KW-1185">Reference proteome</keyword>
<dbReference type="Pfam" id="PF10328">
    <property type="entry name" value="7TM_GPCR_Srx"/>
    <property type="match status" value="1"/>
</dbReference>
<reference evidence="3 4" key="1">
    <citation type="journal article" date="2015" name="Genome Biol.">
        <title>Comparative genomics of Steinernema reveals deeply conserved gene regulatory networks.</title>
        <authorList>
            <person name="Dillman A.R."/>
            <person name="Macchietto M."/>
            <person name="Porter C.F."/>
            <person name="Rogers A."/>
            <person name="Williams B."/>
            <person name="Antoshechkin I."/>
            <person name="Lee M.M."/>
            <person name="Goodwin Z."/>
            <person name="Lu X."/>
            <person name="Lewis E.E."/>
            <person name="Goodrich-Blair H."/>
            <person name="Stock S.P."/>
            <person name="Adams B.J."/>
            <person name="Sternberg P.W."/>
            <person name="Mortazavi A."/>
        </authorList>
    </citation>
    <scope>NUCLEOTIDE SEQUENCE [LARGE SCALE GENOMIC DNA]</scope>
    <source>
        <strain evidence="3 4">ALL</strain>
    </source>
</reference>
<evidence type="ECO:0000313" key="3">
    <source>
        <dbReference type="EMBL" id="TKR89635.1"/>
    </source>
</evidence>
<dbReference type="AlphaFoldDB" id="A0A4V6A599"/>
<dbReference type="SUPFAM" id="SSF81321">
    <property type="entry name" value="Family A G protein-coupled receptor-like"/>
    <property type="match status" value="1"/>
</dbReference>
<proteinExistence type="predicted"/>
<dbReference type="EMBL" id="AZBU02000003">
    <property type="protein sequence ID" value="TKR89635.1"/>
    <property type="molecule type" value="Genomic_DNA"/>
</dbReference>
<evidence type="ECO:0000259" key="2">
    <source>
        <dbReference type="Pfam" id="PF10328"/>
    </source>
</evidence>
<reference evidence="3 4" key="2">
    <citation type="journal article" date="2019" name="G3 (Bethesda)">
        <title>Hybrid Assembly of the Genome of the Entomopathogenic Nematode Steinernema carpocapsae Identifies the X-Chromosome.</title>
        <authorList>
            <person name="Serra L."/>
            <person name="Macchietto M."/>
            <person name="Macias-Munoz A."/>
            <person name="McGill C.J."/>
            <person name="Rodriguez I.M."/>
            <person name="Rodriguez B."/>
            <person name="Murad R."/>
            <person name="Mortazavi A."/>
        </authorList>
    </citation>
    <scope>NUCLEOTIDE SEQUENCE [LARGE SCALE GENOMIC DNA]</scope>
    <source>
        <strain evidence="3 4">ALL</strain>
    </source>
</reference>
<feature type="transmembrane region" description="Helical" evidence="1">
    <location>
        <begin position="96"/>
        <end position="118"/>
    </location>
</feature>
<feature type="transmembrane region" description="Helical" evidence="1">
    <location>
        <begin position="12"/>
        <end position="34"/>
    </location>
</feature>
<feature type="domain" description="7TM GPCR serpentine receptor class x (Srx)" evidence="2">
    <location>
        <begin position="19"/>
        <end position="128"/>
    </location>
</feature>
<protein>
    <recommendedName>
        <fullName evidence="2">7TM GPCR serpentine receptor class x (Srx) domain-containing protein</fullName>
    </recommendedName>
</protein>
<accession>A0A4V6A599</accession>
<keyword evidence="1" id="KW-0812">Transmembrane</keyword>
<dbReference type="InterPro" id="IPR019430">
    <property type="entry name" value="7TM_GPCR_serpentine_rcpt_Srx"/>
</dbReference>
<keyword evidence="1" id="KW-1133">Transmembrane helix</keyword>
<feature type="transmembrane region" description="Helical" evidence="1">
    <location>
        <begin position="154"/>
        <end position="172"/>
    </location>
</feature>
<sequence length="305" mass="33695">MSNVPPLELRVFGGSVTLVAAVFGLFSNLALIVVSAKSFSTFRKYPFFLITWQMVIGDLMVVLAQLCVAVPIMYAGHNVFKDAKLFPYILTLVDSYGYLSNMYFGLLLIINRFCIFCIPRINGSVFGKRSVLRPSCKGAGDVARSFSRFGMYEGYVLPGIMFILYIAVLVKIKYEFRVKVGVAAESQTQSTKAKMELRLLLQSMIICGVLQIEALSFALLPKIRLPMPAQGYLNVMIGLLSLVNSGTHPVVLFVFNTDVKQGLQNLLKKGTTVQTLSMSQSISVKKPQANLANMSRRRGTVISVC</sequence>
<feature type="transmembrane region" description="Helical" evidence="1">
    <location>
        <begin position="55"/>
        <end position="76"/>
    </location>
</feature>
<evidence type="ECO:0000313" key="4">
    <source>
        <dbReference type="Proteomes" id="UP000298663"/>
    </source>
</evidence>
<dbReference type="PANTHER" id="PTHR22718">
    <property type="entry name" value="SERPENTINE RECEPTOR, CLASS X"/>
    <property type="match status" value="1"/>
</dbReference>
<dbReference type="PANTHER" id="PTHR22718:SF25">
    <property type="entry name" value="G-PROTEIN COUPLED RECEPTORS FAMILY 1 PROFILE DOMAIN-CONTAINING PROTEIN"/>
    <property type="match status" value="1"/>
</dbReference>
<organism evidence="3 4">
    <name type="scientific">Steinernema carpocapsae</name>
    <name type="common">Entomopathogenic nematode</name>
    <dbReference type="NCBI Taxonomy" id="34508"/>
    <lineage>
        <taxon>Eukaryota</taxon>
        <taxon>Metazoa</taxon>
        <taxon>Ecdysozoa</taxon>
        <taxon>Nematoda</taxon>
        <taxon>Chromadorea</taxon>
        <taxon>Rhabditida</taxon>
        <taxon>Tylenchina</taxon>
        <taxon>Panagrolaimomorpha</taxon>
        <taxon>Strongyloidoidea</taxon>
        <taxon>Steinernematidae</taxon>
        <taxon>Steinernema</taxon>
    </lineage>
</organism>
<comment type="caution">
    <text evidence="3">The sequence shown here is derived from an EMBL/GenBank/DDBJ whole genome shotgun (WGS) entry which is preliminary data.</text>
</comment>
<gene>
    <name evidence="3" type="ORF">L596_013705</name>
</gene>
<feature type="transmembrane region" description="Helical" evidence="1">
    <location>
        <begin position="232"/>
        <end position="255"/>
    </location>
</feature>
<dbReference type="Proteomes" id="UP000298663">
    <property type="component" value="Unassembled WGS sequence"/>
</dbReference>
<dbReference type="OrthoDB" id="5868068at2759"/>
<evidence type="ECO:0000256" key="1">
    <source>
        <dbReference type="SAM" id="Phobius"/>
    </source>
</evidence>
<feature type="transmembrane region" description="Helical" evidence="1">
    <location>
        <begin position="199"/>
        <end position="220"/>
    </location>
</feature>
<keyword evidence="1" id="KW-0472">Membrane</keyword>
<dbReference type="Gene3D" id="1.20.1070.10">
    <property type="entry name" value="Rhodopsin 7-helix transmembrane proteins"/>
    <property type="match status" value="1"/>
</dbReference>